<keyword evidence="2 5" id="KW-0812">Transmembrane</keyword>
<proteinExistence type="predicted"/>
<comment type="subcellular location">
    <subcellularLocation>
        <location evidence="1">Membrane</location>
        <topology evidence="1">Multi-pass membrane protein</topology>
    </subcellularLocation>
</comment>
<feature type="transmembrane region" description="Helical" evidence="5">
    <location>
        <begin position="137"/>
        <end position="159"/>
    </location>
</feature>
<feature type="transmembrane region" description="Helical" evidence="5">
    <location>
        <begin position="220"/>
        <end position="244"/>
    </location>
</feature>
<evidence type="ECO:0000256" key="4">
    <source>
        <dbReference type="ARBA" id="ARBA00023136"/>
    </source>
</evidence>
<dbReference type="PANTHER" id="PTHR42198:SF1">
    <property type="entry name" value="INTEGRAL MEMBRANE PROTEIN"/>
    <property type="match status" value="1"/>
</dbReference>
<gene>
    <name evidence="6" type="ORF">SAMN05216559_0517</name>
</gene>
<keyword evidence="4 5" id="KW-0472">Membrane</keyword>
<name>A0A1I6KBM7_9EURY</name>
<dbReference type="RefSeq" id="WP_089813588.1">
    <property type="nucleotide sequence ID" value="NZ_FOZK01000001.1"/>
</dbReference>
<evidence type="ECO:0000256" key="2">
    <source>
        <dbReference type="ARBA" id="ARBA00022692"/>
    </source>
</evidence>
<protein>
    <submittedName>
        <fullName evidence="6">Uncharacterized membrane protein, DUF106 family</fullName>
    </submittedName>
</protein>
<feature type="transmembrane region" description="Helical" evidence="5">
    <location>
        <begin position="264"/>
        <end position="286"/>
    </location>
</feature>
<dbReference type="InterPro" id="IPR038978">
    <property type="entry name" value="MJ0935"/>
</dbReference>
<dbReference type="Proteomes" id="UP000199062">
    <property type="component" value="Unassembled WGS sequence"/>
</dbReference>
<evidence type="ECO:0000256" key="5">
    <source>
        <dbReference type="SAM" id="Phobius"/>
    </source>
</evidence>
<organism evidence="6 7">
    <name type="scientific">Halomicrobium zhouii</name>
    <dbReference type="NCBI Taxonomy" id="767519"/>
    <lineage>
        <taxon>Archaea</taxon>
        <taxon>Methanobacteriati</taxon>
        <taxon>Methanobacteriota</taxon>
        <taxon>Stenosarchaea group</taxon>
        <taxon>Halobacteria</taxon>
        <taxon>Halobacteriales</taxon>
        <taxon>Haloarculaceae</taxon>
        <taxon>Halomicrobium</taxon>
    </lineage>
</organism>
<reference evidence="6 7" key="1">
    <citation type="submission" date="2016-10" db="EMBL/GenBank/DDBJ databases">
        <authorList>
            <person name="de Groot N.N."/>
        </authorList>
    </citation>
    <scope>NUCLEOTIDE SEQUENCE [LARGE SCALE GENOMIC DNA]</scope>
    <source>
        <strain evidence="6 7">CGMCC 1.10457</strain>
    </source>
</reference>
<evidence type="ECO:0000313" key="6">
    <source>
        <dbReference type="EMBL" id="SFR88652.1"/>
    </source>
</evidence>
<dbReference type="SMART" id="SM01415">
    <property type="entry name" value="DUF106"/>
    <property type="match status" value="1"/>
</dbReference>
<keyword evidence="7" id="KW-1185">Reference proteome</keyword>
<dbReference type="OrthoDB" id="84619at2157"/>
<dbReference type="GO" id="GO:0016020">
    <property type="term" value="C:membrane"/>
    <property type="evidence" value="ECO:0007669"/>
    <property type="project" value="UniProtKB-SubCell"/>
</dbReference>
<accession>A0A1I6KBM7</accession>
<sequence length="296" mass="31726">MDSELRETVRDDEALAAALSTVLDHAEATDGTVTWPGVTDDVPAEQWGRLLETGLLVDAGECFVVDDPTTAREVVDDVEPDPDAVGAGADEPGDTSWSLQDKVAGVGALALMASYQIPSARGAVGSTMHQFLGPVEAALPFALTVALLAVVVGGASGVLNRRLRDTERADRVKARMGTIRDRLSDARDRGDEAAVERLEAEQRELMSDQLLLFKDMLRPMAYTVLLTAPVFLWLTWLAVAPAAAITPTATVFPFVGRIVWTARLLGPIQVWTVWYFVCSLVGGTAVRRAIGRVTAA</sequence>
<dbReference type="PANTHER" id="PTHR42198">
    <property type="entry name" value="INTEGRAL MEMBRANE PROTEIN"/>
    <property type="match status" value="1"/>
</dbReference>
<keyword evidence="3 5" id="KW-1133">Transmembrane helix</keyword>
<evidence type="ECO:0000256" key="3">
    <source>
        <dbReference type="ARBA" id="ARBA00022989"/>
    </source>
</evidence>
<dbReference type="Pfam" id="PF01956">
    <property type="entry name" value="EMC3_TMCO1"/>
    <property type="match status" value="1"/>
</dbReference>
<dbReference type="STRING" id="767519.SAMN05216559_0517"/>
<dbReference type="EMBL" id="FOZK01000001">
    <property type="protein sequence ID" value="SFR88652.1"/>
    <property type="molecule type" value="Genomic_DNA"/>
</dbReference>
<evidence type="ECO:0000256" key="1">
    <source>
        <dbReference type="ARBA" id="ARBA00004141"/>
    </source>
</evidence>
<evidence type="ECO:0000313" key="7">
    <source>
        <dbReference type="Proteomes" id="UP000199062"/>
    </source>
</evidence>
<dbReference type="InterPro" id="IPR002809">
    <property type="entry name" value="EMC3/TMCO1"/>
</dbReference>
<dbReference type="AlphaFoldDB" id="A0A1I6KBM7"/>